<dbReference type="GO" id="GO:0005634">
    <property type="term" value="C:nucleus"/>
    <property type="evidence" value="ECO:0007669"/>
    <property type="project" value="UniProtKB-SubCell"/>
</dbReference>
<evidence type="ECO:0000313" key="12">
    <source>
        <dbReference type="RefSeq" id="XP_033530713.1"/>
    </source>
</evidence>
<dbReference type="InterPro" id="IPR003656">
    <property type="entry name" value="Znf_BED"/>
</dbReference>
<evidence type="ECO:0008006" key="13">
    <source>
        <dbReference type="Google" id="ProtNLM"/>
    </source>
</evidence>
<dbReference type="CDD" id="cd20908">
    <property type="entry name" value="SUF4-like"/>
    <property type="match status" value="1"/>
</dbReference>
<feature type="domain" description="C2H2-type" evidence="8">
    <location>
        <begin position="42"/>
        <end position="65"/>
    </location>
</feature>
<evidence type="ECO:0000256" key="6">
    <source>
        <dbReference type="PROSITE-ProRule" id="PRU00042"/>
    </source>
</evidence>
<dbReference type="GeneID" id="54420805"/>
<keyword evidence="3 6" id="KW-0863">Zinc-finger</keyword>
<dbReference type="OrthoDB" id="1306014at2759"/>
<dbReference type="Gene3D" id="3.30.160.60">
    <property type="entry name" value="Classic Zinc Finger"/>
    <property type="match status" value="1"/>
</dbReference>
<dbReference type="GO" id="GO:0003677">
    <property type="term" value="F:DNA binding"/>
    <property type="evidence" value="ECO:0007669"/>
    <property type="project" value="InterPro"/>
</dbReference>
<name>A0A6G1FTR7_9PEZI</name>
<dbReference type="GO" id="GO:0008270">
    <property type="term" value="F:zinc ion binding"/>
    <property type="evidence" value="ECO:0007669"/>
    <property type="project" value="UniProtKB-KW"/>
</dbReference>
<feature type="domain" description="BED-type" evidence="9">
    <location>
        <begin position="13"/>
        <end position="72"/>
    </location>
</feature>
<feature type="compositionally biased region" description="Polar residues" evidence="7">
    <location>
        <begin position="166"/>
        <end position="175"/>
    </location>
</feature>
<evidence type="ECO:0000259" key="8">
    <source>
        <dbReference type="PROSITE" id="PS50157"/>
    </source>
</evidence>
<dbReference type="SUPFAM" id="SSF57667">
    <property type="entry name" value="beta-beta-alpha zinc fingers"/>
    <property type="match status" value="1"/>
</dbReference>
<feature type="compositionally biased region" description="Basic and acidic residues" evidence="7">
    <location>
        <begin position="132"/>
        <end position="153"/>
    </location>
</feature>
<feature type="compositionally biased region" description="Polar residues" evidence="7">
    <location>
        <begin position="270"/>
        <end position="298"/>
    </location>
</feature>
<accession>A0A6G1FTR7</accession>
<feature type="region of interest" description="Disordered" evidence="7">
    <location>
        <begin position="369"/>
        <end position="390"/>
    </location>
</feature>
<feature type="region of interest" description="Disordered" evidence="7">
    <location>
        <begin position="116"/>
        <end position="299"/>
    </location>
</feature>
<protein>
    <recommendedName>
        <fullName evidence="13">C2H2-type domain-containing protein</fullName>
    </recommendedName>
</protein>
<reference evidence="12" key="3">
    <citation type="submission" date="2025-04" db="UniProtKB">
        <authorList>
            <consortium name="RefSeq"/>
        </authorList>
    </citation>
    <scope>IDENTIFICATION</scope>
    <source>
        <strain evidence="12">CBS 781.70</strain>
    </source>
</reference>
<keyword evidence="11" id="KW-1185">Reference proteome</keyword>
<dbReference type="PANTHER" id="PTHR23215">
    <property type="entry name" value="ZINC FINGER PROTEIN 207"/>
    <property type="match status" value="1"/>
</dbReference>
<evidence type="ECO:0000256" key="1">
    <source>
        <dbReference type="ARBA" id="ARBA00004123"/>
    </source>
</evidence>
<evidence type="ECO:0000256" key="2">
    <source>
        <dbReference type="ARBA" id="ARBA00022723"/>
    </source>
</evidence>
<evidence type="ECO:0000256" key="3">
    <source>
        <dbReference type="ARBA" id="ARBA00022771"/>
    </source>
</evidence>
<feature type="compositionally biased region" description="Low complexity" evidence="7">
    <location>
        <begin position="120"/>
        <end position="129"/>
    </location>
</feature>
<sequence length="390" mass="42477">MGKKKRNHPDVEDVLSRPWCYYCERDFDDLKILISHQKAKHFKCDRCNRRLNTAGGLSVHLNQVHKETLNAVDNALPNRQGLDVEIFGMEGIPEDVVNSHKQRVLQQYYEAQADRQAQTGNPAPGANAPKKPKFESPSDLKRRLAEHKAKKAAEAAGSSGDVTPLQGAQSPAAATQSPVPFHPPFPSHQVPHIPPQTSPPPYGQFPPYGQQAFPPSWVPGMPQVPPMPGGYSPGQYPSISPPFQGHPQVLRQNLPNAPGLPQRPAFGAPQVNSFQFQQMHQGHAQPSSPGPNQTQGVNGHNAAAFSASVDELIASTKQEMDKSKPSATEKSKKDFRLVYSDNEVSPEEKMATLPRYAFVPNNKPETVLGDVEGSVTGPVVGPDDVMDKSG</sequence>
<keyword evidence="2" id="KW-0479">Metal-binding</keyword>
<dbReference type="RefSeq" id="XP_033530713.1">
    <property type="nucleotide sequence ID" value="XM_033680235.1"/>
</dbReference>
<feature type="compositionally biased region" description="Pro residues" evidence="7">
    <location>
        <begin position="180"/>
        <end position="204"/>
    </location>
</feature>
<dbReference type="FunFam" id="3.30.160.60:FF:000354">
    <property type="entry name" value="C2H2 finger domain-containing protein"/>
    <property type="match status" value="1"/>
</dbReference>
<organism evidence="10">
    <name type="scientific">Eremomyces bilateralis CBS 781.70</name>
    <dbReference type="NCBI Taxonomy" id="1392243"/>
    <lineage>
        <taxon>Eukaryota</taxon>
        <taxon>Fungi</taxon>
        <taxon>Dikarya</taxon>
        <taxon>Ascomycota</taxon>
        <taxon>Pezizomycotina</taxon>
        <taxon>Dothideomycetes</taxon>
        <taxon>Dothideomycetes incertae sedis</taxon>
        <taxon>Eremomycetales</taxon>
        <taxon>Eremomycetaceae</taxon>
        <taxon>Eremomyces</taxon>
    </lineage>
</organism>
<dbReference type="InterPro" id="IPR036236">
    <property type="entry name" value="Znf_C2H2_sf"/>
</dbReference>
<comment type="subcellular location">
    <subcellularLocation>
        <location evidence="1">Nucleus</location>
    </subcellularLocation>
</comment>
<evidence type="ECO:0000259" key="9">
    <source>
        <dbReference type="PROSITE" id="PS50808"/>
    </source>
</evidence>
<dbReference type="PANTHER" id="PTHR23215:SF0">
    <property type="entry name" value="BUB3-INTERACTING AND GLEBS MOTIF-CONTAINING PROTEIN ZNF207"/>
    <property type="match status" value="1"/>
</dbReference>
<evidence type="ECO:0000256" key="7">
    <source>
        <dbReference type="SAM" id="MobiDB-lite"/>
    </source>
</evidence>
<keyword evidence="4" id="KW-0862">Zinc</keyword>
<dbReference type="AlphaFoldDB" id="A0A6G1FTR7"/>
<gene>
    <name evidence="10 12" type="ORF">P152DRAFT_461941</name>
</gene>
<keyword evidence="5" id="KW-0539">Nucleus</keyword>
<reference evidence="10 12" key="1">
    <citation type="submission" date="2020-01" db="EMBL/GenBank/DDBJ databases">
        <authorList>
            <consortium name="DOE Joint Genome Institute"/>
            <person name="Haridas S."/>
            <person name="Albert R."/>
            <person name="Binder M."/>
            <person name="Bloem J."/>
            <person name="Labutti K."/>
            <person name="Salamov A."/>
            <person name="Andreopoulos B."/>
            <person name="Baker S.E."/>
            <person name="Barry K."/>
            <person name="Bills G."/>
            <person name="Bluhm B.H."/>
            <person name="Cannon C."/>
            <person name="Castanera R."/>
            <person name="Culley D.E."/>
            <person name="Daum C."/>
            <person name="Ezra D."/>
            <person name="Gonzalez J.B."/>
            <person name="Henrissat B."/>
            <person name="Kuo A."/>
            <person name="Liang C."/>
            <person name="Lipzen A."/>
            <person name="Lutzoni F."/>
            <person name="Magnuson J."/>
            <person name="Mondo S."/>
            <person name="Nolan M."/>
            <person name="Ohm R."/>
            <person name="Pangilinan J."/>
            <person name="Park H.-J."/>
            <person name="Ramirez L."/>
            <person name="Alfaro M."/>
            <person name="Sun H."/>
            <person name="Tritt A."/>
            <person name="Yoshinaga Y."/>
            <person name="Zwiers L.-H."/>
            <person name="Turgeon B.G."/>
            <person name="Goodwin S.B."/>
            <person name="Spatafora J.W."/>
            <person name="Crous P.W."/>
            <person name="Grigoriev I.V."/>
        </authorList>
    </citation>
    <scope>NUCLEOTIDE SEQUENCE</scope>
    <source>
        <strain evidence="10 12">CBS 781.70</strain>
    </source>
</reference>
<proteinExistence type="predicted"/>
<evidence type="ECO:0000256" key="5">
    <source>
        <dbReference type="ARBA" id="ARBA00023242"/>
    </source>
</evidence>
<evidence type="ECO:0000256" key="4">
    <source>
        <dbReference type="ARBA" id="ARBA00022833"/>
    </source>
</evidence>
<dbReference type="InterPro" id="IPR013087">
    <property type="entry name" value="Znf_C2H2_type"/>
</dbReference>
<evidence type="ECO:0000313" key="10">
    <source>
        <dbReference type="EMBL" id="KAF1809082.1"/>
    </source>
</evidence>
<dbReference type="PROSITE" id="PS50157">
    <property type="entry name" value="ZINC_FINGER_C2H2_2"/>
    <property type="match status" value="1"/>
</dbReference>
<dbReference type="EMBL" id="ML975176">
    <property type="protein sequence ID" value="KAF1809082.1"/>
    <property type="molecule type" value="Genomic_DNA"/>
</dbReference>
<evidence type="ECO:0000313" key="11">
    <source>
        <dbReference type="Proteomes" id="UP000504638"/>
    </source>
</evidence>
<dbReference type="PROSITE" id="PS50808">
    <property type="entry name" value="ZF_BED"/>
    <property type="match status" value="1"/>
</dbReference>
<dbReference type="PROSITE" id="PS00028">
    <property type="entry name" value="ZINC_FINGER_C2H2_1"/>
    <property type="match status" value="1"/>
</dbReference>
<dbReference type="Proteomes" id="UP000504638">
    <property type="component" value="Unplaced"/>
</dbReference>
<reference evidence="12" key="2">
    <citation type="submission" date="2020-04" db="EMBL/GenBank/DDBJ databases">
        <authorList>
            <consortium name="NCBI Genome Project"/>
        </authorList>
    </citation>
    <scope>NUCLEOTIDE SEQUENCE</scope>
    <source>
        <strain evidence="12">CBS 781.70</strain>
    </source>
</reference>